<evidence type="ECO:0000313" key="1">
    <source>
        <dbReference type="EMBL" id="SUZ71030.1"/>
    </source>
</evidence>
<protein>
    <submittedName>
        <fullName evidence="1">Uncharacterized protein</fullName>
    </submittedName>
</protein>
<accession>A0A381PVU0</accession>
<proteinExistence type="predicted"/>
<dbReference type="AlphaFoldDB" id="A0A381PVU0"/>
<sequence length="41" mass="4729">MSVQPDFDSDTVLALDLVFENLEQYLKRQELKIVVSPDLGY</sequence>
<dbReference type="EMBL" id="UINC01001108">
    <property type="protein sequence ID" value="SUZ71030.1"/>
    <property type="molecule type" value="Genomic_DNA"/>
</dbReference>
<gene>
    <name evidence="1" type="ORF">METZ01_LOCUS23884</name>
</gene>
<organism evidence="1">
    <name type="scientific">marine metagenome</name>
    <dbReference type="NCBI Taxonomy" id="408172"/>
    <lineage>
        <taxon>unclassified sequences</taxon>
        <taxon>metagenomes</taxon>
        <taxon>ecological metagenomes</taxon>
    </lineage>
</organism>
<reference evidence="1" key="1">
    <citation type="submission" date="2018-05" db="EMBL/GenBank/DDBJ databases">
        <authorList>
            <person name="Lanie J.A."/>
            <person name="Ng W.-L."/>
            <person name="Kazmierczak K.M."/>
            <person name="Andrzejewski T.M."/>
            <person name="Davidsen T.M."/>
            <person name="Wayne K.J."/>
            <person name="Tettelin H."/>
            <person name="Glass J.I."/>
            <person name="Rusch D."/>
            <person name="Podicherti R."/>
            <person name="Tsui H.-C.T."/>
            <person name="Winkler M.E."/>
        </authorList>
    </citation>
    <scope>NUCLEOTIDE SEQUENCE</scope>
</reference>
<name>A0A381PVU0_9ZZZZ</name>